<name>A0A1X6Z6T8_9RHOB</name>
<dbReference type="RefSeq" id="WP_085805566.1">
    <property type="nucleotide sequence ID" value="NZ_FWFX01000005.1"/>
</dbReference>
<accession>A0A1X6Z6T8</accession>
<keyword evidence="2" id="KW-1185">Reference proteome</keyword>
<evidence type="ECO:0000313" key="1">
    <source>
        <dbReference type="EMBL" id="SLN42231.1"/>
    </source>
</evidence>
<dbReference type="EMBL" id="FWFX01000005">
    <property type="protein sequence ID" value="SLN42231.1"/>
    <property type="molecule type" value="Genomic_DNA"/>
</dbReference>
<protein>
    <submittedName>
        <fullName evidence="1">Uncharacterized protein</fullName>
    </submittedName>
</protein>
<reference evidence="1 2" key="1">
    <citation type="submission" date="2017-03" db="EMBL/GenBank/DDBJ databases">
        <authorList>
            <person name="Afonso C.L."/>
            <person name="Miller P.J."/>
            <person name="Scott M.A."/>
            <person name="Spackman E."/>
            <person name="Goraichik I."/>
            <person name="Dimitrov K.M."/>
            <person name="Suarez D.L."/>
            <person name="Swayne D.E."/>
        </authorList>
    </citation>
    <scope>NUCLEOTIDE SEQUENCE [LARGE SCALE GENOMIC DNA]</scope>
    <source>
        <strain evidence="1 2">CECT 7450</strain>
    </source>
</reference>
<evidence type="ECO:0000313" key="2">
    <source>
        <dbReference type="Proteomes" id="UP000193061"/>
    </source>
</evidence>
<proteinExistence type="predicted"/>
<dbReference type="OrthoDB" id="9803988at2"/>
<sequence length="59" mass="6815">MSEAKRRQMYWEMQDIVANQGGVIVPMFANWVFGHSDKIAVPDQMASNWDLDGERWSLA</sequence>
<organism evidence="1 2">
    <name type="scientific">Roseovarius albus</name>
    <dbReference type="NCBI Taxonomy" id="1247867"/>
    <lineage>
        <taxon>Bacteria</taxon>
        <taxon>Pseudomonadati</taxon>
        <taxon>Pseudomonadota</taxon>
        <taxon>Alphaproteobacteria</taxon>
        <taxon>Rhodobacterales</taxon>
        <taxon>Roseobacteraceae</taxon>
        <taxon>Roseovarius</taxon>
    </lineage>
</organism>
<dbReference type="AlphaFoldDB" id="A0A1X6Z6T8"/>
<gene>
    <name evidence="1" type="ORF">ROA7450_02052</name>
</gene>
<dbReference type="Proteomes" id="UP000193061">
    <property type="component" value="Unassembled WGS sequence"/>
</dbReference>